<keyword evidence="1" id="KW-0472">Membrane</keyword>
<name>A0ABY5L3R8_9SPHN</name>
<feature type="transmembrane region" description="Helical" evidence="1">
    <location>
        <begin position="17"/>
        <end position="37"/>
    </location>
</feature>
<keyword evidence="1" id="KW-1133">Transmembrane helix</keyword>
<sequence>MTPDDEKLIRKRQRSRALVLALILGGFVVLMYAISIIKMGNATS</sequence>
<gene>
    <name evidence="2" type="ORF">NMP03_10325</name>
</gene>
<evidence type="ECO:0000313" key="3">
    <source>
        <dbReference type="Proteomes" id="UP001058533"/>
    </source>
</evidence>
<proteinExistence type="predicted"/>
<reference evidence="2" key="1">
    <citation type="submission" date="2022-07" db="EMBL/GenBank/DDBJ databases">
        <title>Sphingomonas sp. nov., a novel bacterium isolated from the north slope of the Mount Everest.</title>
        <authorList>
            <person name="Cui X."/>
            <person name="Liu Y."/>
        </authorList>
    </citation>
    <scope>NUCLEOTIDE SEQUENCE</scope>
    <source>
        <strain evidence="2">S5-59</strain>
    </source>
</reference>
<dbReference type="EMBL" id="CP101740">
    <property type="protein sequence ID" value="UUL81598.1"/>
    <property type="molecule type" value="Genomic_DNA"/>
</dbReference>
<evidence type="ECO:0000256" key="1">
    <source>
        <dbReference type="SAM" id="Phobius"/>
    </source>
</evidence>
<protein>
    <recommendedName>
        <fullName evidence="4">Protoheme IX farnesyltransferase</fullName>
    </recommendedName>
</protein>
<evidence type="ECO:0000313" key="2">
    <source>
        <dbReference type="EMBL" id="UUL81598.1"/>
    </source>
</evidence>
<organism evidence="2 3">
    <name type="scientific">Sphingomonas qomolangmaensis</name>
    <dbReference type="NCBI Taxonomy" id="2918765"/>
    <lineage>
        <taxon>Bacteria</taxon>
        <taxon>Pseudomonadati</taxon>
        <taxon>Pseudomonadota</taxon>
        <taxon>Alphaproteobacteria</taxon>
        <taxon>Sphingomonadales</taxon>
        <taxon>Sphingomonadaceae</taxon>
        <taxon>Sphingomonas</taxon>
    </lineage>
</organism>
<dbReference type="Proteomes" id="UP001058533">
    <property type="component" value="Chromosome"/>
</dbReference>
<keyword evidence="1" id="KW-0812">Transmembrane</keyword>
<evidence type="ECO:0008006" key="4">
    <source>
        <dbReference type="Google" id="ProtNLM"/>
    </source>
</evidence>
<accession>A0ABY5L3R8</accession>
<dbReference type="RefSeq" id="WP_256505286.1">
    <property type="nucleotide sequence ID" value="NZ_CP101740.1"/>
</dbReference>
<keyword evidence="3" id="KW-1185">Reference proteome</keyword>